<name>A0A1D9QCF3_SCLS1</name>
<evidence type="ECO:0000256" key="6">
    <source>
        <dbReference type="ARBA" id="ARBA00023136"/>
    </source>
</evidence>
<evidence type="ECO:0008006" key="10">
    <source>
        <dbReference type="Google" id="ProtNLM"/>
    </source>
</evidence>
<dbReference type="InterPro" id="IPR023395">
    <property type="entry name" value="MCP_dom_sf"/>
</dbReference>
<dbReference type="OMA" id="KTILQVY"/>
<dbReference type="Proteomes" id="UP000177798">
    <property type="component" value="Chromosome 9"/>
</dbReference>
<dbReference type="GO" id="GO:0031966">
    <property type="term" value="C:mitochondrial membrane"/>
    <property type="evidence" value="ECO:0007669"/>
    <property type="project" value="UniProtKB-SubCell"/>
</dbReference>
<keyword evidence="6" id="KW-0472">Membrane</keyword>
<keyword evidence="4" id="KW-0496">Mitochondrion</keyword>
<proteinExistence type="predicted"/>
<dbReference type="SUPFAM" id="SSF103506">
    <property type="entry name" value="Mitochondrial carrier"/>
    <property type="match status" value="1"/>
</dbReference>
<dbReference type="Gene3D" id="1.50.40.10">
    <property type="entry name" value="Mitochondrial carrier domain"/>
    <property type="match status" value="1"/>
</dbReference>
<sequence>MSTSREGPNPLRPYYVPPSIGLPQEIPATISGTHRVGLKNGSAASYASSARDIFSDIDYSDYLSDTSPSTIESLQRFINETFTNYAGILCGQPFEVAKTILQVKIQDVEEVAKPVAAVEKIKRRPSEYNENYPSDDSDADETTYFTSAAPEAKSLSPSRRRYSSEGSGWEDKSVPKITPPKPKPAHQLILKRSDSVMEVIAQEWSKEGVWGVWKGSNATFIYGFLAKTAESWSSSMISAVLNIPDPGLATLGAQVDVAGSPSPWTSLSVAIAAAATAGLILAPLDLVRTKLILTPTADPKRSLTHNLKTLPSYICPPLLLVPTILHSIIKPTISHCTPLLLRTRLAIDPVLTPTSYTTFTFLAQTLEIFIRLPLETVLRRAQAAVLMSPQYNESQDLNTVVDIGPYNGVVGTMWSIAREEGESSGPEPIASVGAAKQLRKVKKVQKKGQGIEGLWRGWRVGVWGLVGMYGSKAMSGVGSTEGEF</sequence>
<evidence type="ECO:0000256" key="2">
    <source>
        <dbReference type="ARBA" id="ARBA00022692"/>
    </source>
</evidence>
<dbReference type="KEGG" id="ssl:SS1G_03768"/>
<keyword evidence="5" id="KW-1133">Transmembrane helix</keyword>
<dbReference type="EMBL" id="CP017822">
    <property type="protein sequence ID" value="APA12588.1"/>
    <property type="molecule type" value="Genomic_DNA"/>
</dbReference>
<accession>A0A1D9QCF3</accession>
<dbReference type="AlphaFoldDB" id="A0A1D9QCF3"/>
<protein>
    <recommendedName>
        <fullName evidence="10">Mitochondrial fusion and transport protein Ugo1</fullName>
    </recommendedName>
</protein>
<evidence type="ECO:0000256" key="4">
    <source>
        <dbReference type="ARBA" id="ARBA00022792"/>
    </source>
</evidence>
<gene>
    <name evidence="8" type="ORF">sscle_09g073580</name>
</gene>
<reference evidence="9" key="1">
    <citation type="journal article" date="2017" name="Genome Biol. Evol.">
        <title>The complete genome sequence of the phytopathogenic fungus Sclerotinia sclerotiorum reveals insights into the genome architecture of broad host range pathogens.</title>
        <authorList>
            <person name="Derbyshire M."/>
            <person name="Denton-Giles M."/>
            <person name="Hegedus D."/>
            <person name="Seifbarghy S."/>
            <person name="Rollins J."/>
            <person name="van Kan J."/>
            <person name="Seidl M.F."/>
            <person name="Faino L."/>
            <person name="Mbengue M."/>
            <person name="Navaud O."/>
            <person name="Raffaele S."/>
            <person name="Hammond-Kosack K."/>
            <person name="Heard S."/>
            <person name="Oliver R."/>
        </authorList>
    </citation>
    <scope>NUCLEOTIDE SEQUENCE [LARGE SCALE GENOMIC DNA]</scope>
    <source>
        <strain evidence="9">ATCC 18683 / 1980 / Ss-1</strain>
    </source>
</reference>
<keyword evidence="4" id="KW-0999">Mitochondrion inner membrane</keyword>
<dbReference type="RefSeq" id="XP_001595679.1">
    <property type="nucleotide sequence ID" value="XM_001595629.1"/>
</dbReference>
<feature type="region of interest" description="Disordered" evidence="7">
    <location>
        <begin position="147"/>
        <end position="185"/>
    </location>
</feature>
<evidence type="ECO:0000313" key="9">
    <source>
        <dbReference type="Proteomes" id="UP000177798"/>
    </source>
</evidence>
<evidence type="ECO:0000256" key="1">
    <source>
        <dbReference type="ARBA" id="ARBA00004325"/>
    </source>
</evidence>
<evidence type="ECO:0000256" key="7">
    <source>
        <dbReference type="SAM" id="MobiDB-lite"/>
    </source>
</evidence>
<evidence type="ECO:0000313" key="8">
    <source>
        <dbReference type="EMBL" id="APA12588.1"/>
    </source>
</evidence>
<evidence type="ECO:0000256" key="5">
    <source>
        <dbReference type="ARBA" id="ARBA00022989"/>
    </source>
</evidence>
<dbReference type="PANTHER" id="PTHR24089">
    <property type="entry name" value="SOLUTE CARRIER FAMILY 25"/>
    <property type="match status" value="1"/>
</dbReference>
<keyword evidence="3" id="KW-0677">Repeat</keyword>
<comment type="subcellular location">
    <subcellularLocation>
        <location evidence="1">Mitochondrion membrane</location>
    </subcellularLocation>
</comment>
<evidence type="ECO:0000256" key="3">
    <source>
        <dbReference type="ARBA" id="ARBA00022737"/>
    </source>
</evidence>
<dbReference type="VEuPathDB" id="FungiDB:sscle_09g073580"/>
<organism evidence="8 9">
    <name type="scientific">Sclerotinia sclerotiorum (strain ATCC 18683 / 1980 / Ss-1)</name>
    <name type="common">White mold</name>
    <name type="synonym">Whetzelinia sclerotiorum</name>
    <dbReference type="NCBI Taxonomy" id="665079"/>
    <lineage>
        <taxon>Eukaryota</taxon>
        <taxon>Fungi</taxon>
        <taxon>Dikarya</taxon>
        <taxon>Ascomycota</taxon>
        <taxon>Pezizomycotina</taxon>
        <taxon>Leotiomycetes</taxon>
        <taxon>Helotiales</taxon>
        <taxon>Sclerotiniaceae</taxon>
        <taxon>Sclerotinia</taxon>
    </lineage>
</organism>
<keyword evidence="2" id="KW-0812">Transmembrane</keyword>
<dbReference type="OrthoDB" id="77989at2759"/>